<protein>
    <submittedName>
        <fullName evidence="2">Uncharacterized protein</fullName>
    </submittedName>
</protein>
<comment type="caution">
    <text evidence="2">The sequence shown here is derived from an EMBL/GenBank/DDBJ whole genome shotgun (WGS) entry which is preliminary data.</text>
</comment>
<evidence type="ECO:0000313" key="3">
    <source>
        <dbReference type="Proteomes" id="UP000317378"/>
    </source>
</evidence>
<evidence type="ECO:0000256" key="1">
    <source>
        <dbReference type="SAM" id="MobiDB-lite"/>
    </source>
</evidence>
<keyword evidence="3" id="KW-1185">Reference proteome</keyword>
<organism evidence="2 3">
    <name type="scientific">Streptomyces sporangiiformans</name>
    <dbReference type="NCBI Taxonomy" id="2315329"/>
    <lineage>
        <taxon>Bacteria</taxon>
        <taxon>Bacillati</taxon>
        <taxon>Actinomycetota</taxon>
        <taxon>Actinomycetes</taxon>
        <taxon>Kitasatosporales</taxon>
        <taxon>Streptomycetaceae</taxon>
        <taxon>Streptomyces</taxon>
    </lineage>
</organism>
<dbReference type="RefSeq" id="WP_119100815.1">
    <property type="nucleotide sequence ID" value="NZ_QXMJ01000115.1"/>
</dbReference>
<sequence length="90" mass="9638">MYSQDAISGRRRGRPEPTAEMLSGLACLICGTDYRSAPDAEAVVVSHRDDKQQLACPGPCARLASGSVTGLDETPLPLAERLSRHQADRS</sequence>
<dbReference type="OrthoDB" id="4228134at2"/>
<reference evidence="2 3" key="1">
    <citation type="submission" date="2019-06" db="EMBL/GenBank/DDBJ databases">
        <title>Streptomyces sporangiiformans sp. nov., a novel actinomycete isolated from soil in Mount Song.</title>
        <authorList>
            <person name="Han L."/>
        </authorList>
    </citation>
    <scope>NUCLEOTIDE SEQUENCE [LARGE SCALE GENOMIC DNA]</scope>
    <source>
        <strain evidence="2 3">NEAU-SSA 1</strain>
    </source>
</reference>
<gene>
    <name evidence="2" type="ORF">FGD71_014280</name>
</gene>
<dbReference type="Proteomes" id="UP000317378">
    <property type="component" value="Unassembled WGS sequence"/>
</dbReference>
<feature type="compositionally biased region" description="Basic and acidic residues" evidence="1">
    <location>
        <begin position="81"/>
        <end position="90"/>
    </location>
</feature>
<feature type="region of interest" description="Disordered" evidence="1">
    <location>
        <begin position="71"/>
        <end position="90"/>
    </location>
</feature>
<dbReference type="EMBL" id="VCHX02000115">
    <property type="protein sequence ID" value="TPQ21602.1"/>
    <property type="molecule type" value="Genomic_DNA"/>
</dbReference>
<dbReference type="AlphaFoldDB" id="A0A505DFY6"/>
<proteinExistence type="predicted"/>
<evidence type="ECO:0000313" key="2">
    <source>
        <dbReference type="EMBL" id="TPQ21602.1"/>
    </source>
</evidence>
<accession>A0A505DFY6</accession>
<name>A0A505DFY6_9ACTN</name>